<keyword evidence="2" id="KW-1185">Reference proteome</keyword>
<dbReference type="Proteomes" id="UP001054945">
    <property type="component" value="Unassembled WGS sequence"/>
</dbReference>
<gene>
    <name evidence="1" type="ORF">CEXT_584021</name>
</gene>
<dbReference type="EMBL" id="BPLR01008569">
    <property type="protein sequence ID" value="GIY25714.1"/>
    <property type="molecule type" value="Genomic_DNA"/>
</dbReference>
<comment type="caution">
    <text evidence="1">The sequence shown here is derived from an EMBL/GenBank/DDBJ whole genome shotgun (WGS) entry which is preliminary data.</text>
</comment>
<name>A0AAV4RVQ3_CAEEX</name>
<organism evidence="1 2">
    <name type="scientific">Caerostris extrusa</name>
    <name type="common">Bark spider</name>
    <name type="synonym">Caerostris bankana</name>
    <dbReference type="NCBI Taxonomy" id="172846"/>
    <lineage>
        <taxon>Eukaryota</taxon>
        <taxon>Metazoa</taxon>
        <taxon>Ecdysozoa</taxon>
        <taxon>Arthropoda</taxon>
        <taxon>Chelicerata</taxon>
        <taxon>Arachnida</taxon>
        <taxon>Araneae</taxon>
        <taxon>Araneomorphae</taxon>
        <taxon>Entelegynae</taxon>
        <taxon>Araneoidea</taxon>
        <taxon>Araneidae</taxon>
        <taxon>Caerostris</taxon>
    </lineage>
</organism>
<accession>A0AAV4RVQ3</accession>
<proteinExistence type="predicted"/>
<dbReference type="AlphaFoldDB" id="A0AAV4RVQ3"/>
<evidence type="ECO:0000313" key="2">
    <source>
        <dbReference type="Proteomes" id="UP001054945"/>
    </source>
</evidence>
<sequence>MDKVNCKSRQNFRRLKKRVTYPLNVFINSTTVVRENLTALTEEVSNLIELSSSNNPVSEENLWDVYNIIYKLQEDLKENFVDLVSKSCASYVVVLDCKCFDLSSASLERLEFFQGFSITKNTSGKRLPTLQSPYLEPNLERMHLKLGIFVIVTVFLNNTEGHSGLYVIVPISIMRTEKFGLTKTCGLSNQDSLSW</sequence>
<reference evidence="1 2" key="1">
    <citation type="submission" date="2021-06" db="EMBL/GenBank/DDBJ databases">
        <title>Caerostris extrusa draft genome.</title>
        <authorList>
            <person name="Kono N."/>
            <person name="Arakawa K."/>
        </authorList>
    </citation>
    <scope>NUCLEOTIDE SEQUENCE [LARGE SCALE GENOMIC DNA]</scope>
</reference>
<protein>
    <submittedName>
        <fullName evidence="1">Uncharacterized protein</fullName>
    </submittedName>
</protein>
<evidence type="ECO:0000313" key="1">
    <source>
        <dbReference type="EMBL" id="GIY25714.1"/>
    </source>
</evidence>